<dbReference type="SUPFAM" id="SSF54427">
    <property type="entry name" value="NTF2-like"/>
    <property type="match status" value="1"/>
</dbReference>
<evidence type="ECO:0000313" key="2">
    <source>
        <dbReference type="EMBL" id="JAC68137.1"/>
    </source>
</evidence>
<reference evidence="2" key="1">
    <citation type="submission" date="2014-05" db="EMBL/GenBank/DDBJ databases">
        <title>The transcriptome of the halophilic microalga Tetraselmis sp. GSL018 isolated from the Great Salt Lake, Utah.</title>
        <authorList>
            <person name="Jinkerson R.E."/>
            <person name="D'Adamo S."/>
            <person name="Posewitz M.C."/>
        </authorList>
    </citation>
    <scope>NUCLEOTIDE SEQUENCE</scope>
    <source>
        <strain evidence="2">GSL018</strain>
    </source>
</reference>
<feature type="non-terminal residue" evidence="2">
    <location>
        <position position="1"/>
    </location>
</feature>
<accession>A0A061R5I2</accession>
<protein>
    <recommendedName>
        <fullName evidence="1">YchJ-like middle NTF2-like domain-containing protein</fullName>
    </recommendedName>
</protein>
<dbReference type="Gene3D" id="3.10.450.50">
    <property type="match status" value="1"/>
</dbReference>
<dbReference type="InterPro" id="IPR032710">
    <property type="entry name" value="NTF2-like_dom_sf"/>
</dbReference>
<sequence>GTFGPGFLAEATRFCEGYEFTRLSILQTAERPLEDEATVFFKVWYRIASQKGEQQTMTEKSLFRRVGDRWLYFDRLS</sequence>
<gene>
    <name evidence="2" type="ORF">TSPGSL018_9452</name>
</gene>
<organism evidence="2">
    <name type="scientific">Tetraselmis sp. GSL018</name>
    <dbReference type="NCBI Taxonomy" id="582737"/>
    <lineage>
        <taxon>Eukaryota</taxon>
        <taxon>Viridiplantae</taxon>
        <taxon>Chlorophyta</taxon>
        <taxon>core chlorophytes</taxon>
        <taxon>Chlorodendrophyceae</taxon>
        <taxon>Chlorodendrales</taxon>
        <taxon>Chlorodendraceae</taxon>
        <taxon>Tetraselmis</taxon>
    </lineage>
</organism>
<evidence type="ECO:0000259" key="1">
    <source>
        <dbReference type="Pfam" id="PF17775"/>
    </source>
</evidence>
<feature type="domain" description="YchJ-like middle NTF2-like" evidence="1">
    <location>
        <begin position="10"/>
        <end position="74"/>
    </location>
</feature>
<dbReference type="EMBL" id="GBEZ01018284">
    <property type="protein sequence ID" value="JAC68137.1"/>
    <property type="molecule type" value="Transcribed_RNA"/>
</dbReference>
<proteinExistence type="predicted"/>
<name>A0A061R5I2_9CHLO</name>
<dbReference type="InterPro" id="IPR048469">
    <property type="entry name" value="YchJ-like_M"/>
</dbReference>
<dbReference type="AlphaFoldDB" id="A0A061R5I2"/>
<dbReference type="Pfam" id="PF17775">
    <property type="entry name" value="YchJ_M-like"/>
    <property type="match status" value="1"/>
</dbReference>